<gene>
    <name evidence="1" type="ORF">BRADI_4g09656v3</name>
</gene>
<dbReference type="EnsemblPlants" id="KQJ87192">
    <property type="protein sequence ID" value="KQJ87192"/>
    <property type="gene ID" value="BRADI_4g09656v3"/>
</dbReference>
<dbReference type="EMBL" id="CM000883">
    <property type="protein sequence ID" value="KQJ87192.1"/>
    <property type="molecule type" value="Genomic_DNA"/>
</dbReference>
<organism evidence="1">
    <name type="scientific">Brachypodium distachyon</name>
    <name type="common">Purple false brome</name>
    <name type="synonym">Trachynia distachya</name>
    <dbReference type="NCBI Taxonomy" id="15368"/>
    <lineage>
        <taxon>Eukaryota</taxon>
        <taxon>Viridiplantae</taxon>
        <taxon>Streptophyta</taxon>
        <taxon>Embryophyta</taxon>
        <taxon>Tracheophyta</taxon>
        <taxon>Spermatophyta</taxon>
        <taxon>Magnoliopsida</taxon>
        <taxon>Liliopsida</taxon>
        <taxon>Poales</taxon>
        <taxon>Poaceae</taxon>
        <taxon>BOP clade</taxon>
        <taxon>Pooideae</taxon>
        <taxon>Stipodae</taxon>
        <taxon>Brachypodieae</taxon>
        <taxon>Brachypodium</taxon>
    </lineage>
</organism>
<proteinExistence type="predicted"/>
<protein>
    <submittedName>
        <fullName evidence="1 2">Uncharacterized protein</fullName>
    </submittedName>
</protein>
<dbReference type="Proteomes" id="UP000008810">
    <property type="component" value="Chromosome 4"/>
</dbReference>
<keyword evidence="3" id="KW-1185">Reference proteome</keyword>
<dbReference type="AlphaFoldDB" id="A0A0Q3ILP3"/>
<evidence type="ECO:0000313" key="3">
    <source>
        <dbReference type="Proteomes" id="UP000008810"/>
    </source>
</evidence>
<accession>A0A0Q3ILP3</accession>
<evidence type="ECO:0000313" key="2">
    <source>
        <dbReference type="EnsemblPlants" id="KQJ87192"/>
    </source>
</evidence>
<dbReference type="Gramene" id="KQJ87192">
    <property type="protein sequence ID" value="KQJ87192"/>
    <property type="gene ID" value="BRADI_4g09656v3"/>
</dbReference>
<reference evidence="1 2" key="1">
    <citation type="journal article" date="2010" name="Nature">
        <title>Genome sequencing and analysis of the model grass Brachypodium distachyon.</title>
        <authorList>
            <consortium name="International Brachypodium Initiative"/>
        </authorList>
    </citation>
    <scope>NUCLEOTIDE SEQUENCE [LARGE SCALE GENOMIC DNA]</scope>
    <source>
        <strain evidence="1 2">Bd21</strain>
    </source>
</reference>
<dbReference type="InParanoid" id="A0A0Q3ILP3"/>
<reference evidence="2" key="3">
    <citation type="submission" date="2018-08" db="UniProtKB">
        <authorList>
            <consortium name="EnsemblPlants"/>
        </authorList>
    </citation>
    <scope>IDENTIFICATION</scope>
    <source>
        <strain evidence="2">cv. Bd21</strain>
    </source>
</reference>
<sequence>MAGLELRRHLAGVSAAGPRFPVALLAAAVNQTIIQLTLVDRKLPGNWRNENPIRPITFICICKVEGNGGMVSILATTMECWSSGSLELQVLSHAVGA</sequence>
<name>A0A0Q3ILP3_BRADI</name>
<reference evidence="1" key="2">
    <citation type="submission" date="2017-06" db="EMBL/GenBank/DDBJ databases">
        <title>WGS assembly of Brachypodium distachyon.</title>
        <authorList>
            <consortium name="The International Brachypodium Initiative"/>
            <person name="Lucas S."/>
            <person name="Harmon-Smith M."/>
            <person name="Lail K."/>
            <person name="Tice H."/>
            <person name="Grimwood J."/>
            <person name="Bruce D."/>
            <person name="Barry K."/>
            <person name="Shu S."/>
            <person name="Lindquist E."/>
            <person name="Wang M."/>
            <person name="Pitluck S."/>
            <person name="Vogel J.P."/>
            <person name="Garvin D.F."/>
            <person name="Mockler T.C."/>
            <person name="Schmutz J."/>
            <person name="Rokhsar D."/>
            <person name="Bevan M.W."/>
        </authorList>
    </citation>
    <scope>NUCLEOTIDE SEQUENCE</scope>
    <source>
        <strain evidence="1">Bd21</strain>
    </source>
</reference>
<evidence type="ECO:0000313" key="1">
    <source>
        <dbReference type="EMBL" id="KQJ87192.1"/>
    </source>
</evidence>